<gene>
    <name evidence="2" type="primary">LOC114806608</name>
</gene>
<dbReference type="Ensembl" id="ENSOANT00000058801.1">
    <property type="protein sequence ID" value="ENSOANP00000054158.1"/>
    <property type="gene ID" value="ENSOANG00000047153.1"/>
</dbReference>
<dbReference type="GeneID" id="114806608"/>
<dbReference type="OMA" id="QYLKERM"/>
<dbReference type="PANTHER" id="PTHR35826:SF5">
    <property type="entry name" value="GENE 45521-RELATED"/>
    <property type="match status" value="1"/>
</dbReference>
<accession>A0A6I8PJ76</accession>
<dbReference type="Pfam" id="PF22589">
    <property type="entry name" value="SPMIP1"/>
    <property type="match status" value="1"/>
</dbReference>
<name>A0A6I8PJ76_ORNAN</name>
<dbReference type="Proteomes" id="UP000002279">
    <property type="component" value="Chromosome X1"/>
</dbReference>
<reference evidence="2" key="2">
    <citation type="submission" date="2025-08" db="UniProtKB">
        <authorList>
            <consortium name="Ensembl"/>
        </authorList>
    </citation>
    <scope>IDENTIFICATION</scope>
    <source>
        <strain evidence="2">Glennie</strain>
    </source>
</reference>
<proteinExistence type="predicted"/>
<dbReference type="KEGG" id="oaa:114806608"/>
<feature type="domain" description="Sperm microtubule inner protein 1 C-terminal" evidence="1">
    <location>
        <begin position="76"/>
        <end position="186"/>
    </location>
</feature>
<dbReference type="RefSeq" id="XP_028907839.1">
    <property type="nucleotide sequence ID" value="XM_029052006.1"/>
</dbReference>
<protein>
    <recommendedName>
        <fullName evidence="1">Sperm microtubule inner protein 1 C-terminal domain-containing protein</fullName>
    </recommendedName>
</protein>
<dbReference type="InParanoid" id="A0A6I8PJ76"/>
<keyword evidence="3" id="KW-1185">Reference proteome</keyword>
<dbReference type="AlphaFoldDB" id="A0A6I8PJ76"/>
<dbReference type="PANTHER" id="PTHR35826">
    <property type="entry name" value="PROTEIN ATP6V1FNB-LIKE"/>
    <property type="match status" value="1"/>
</dbReference>
<organism evidence="2 3">
    <name type="scientific">Ornithorhynchus anatinus</name>
    <name type="common">Duckbill platypus</name>
    <dbReference type="NCBI Taxonomy" id="9258"/>
    <lineage>
        <taxon>Eukaryota</taxon>
        <taxon>Metazoa</taxon>
        <taxon>Chordata</taxon>
        <taxon>Craniata</taxon>
        <taxon>Vertebrata</taxon>
        <taxon>Euteleostomi</taxon>
        <taxon>Mammalia</taxon>
        <taxon>Monotremata</taxon>
        <taxon>Ornithorhynchidae</taxon>
        <taxon>Ornithorhynchus</taxon>
    </lineage>
</organism>
<reference evidence="2" key="3">
    <citation type="submission" date="2025-09" db="UniProtKB">
        <authorList>
            <consortium name="Ensembl"/>
        </authorList>
    </citation>
    <scope>IDENTIFICATION</scope>
    <source>
        <strain evidence="2">Glennie</strain>
    </source>
</reference>
<evidence type="ECO:0000313" key="2">
    <source>
        <dbReference type="Ensembl" id="ENSOANP00000054158.1"/>
    </source>
</evidence>
<reference evidence="2 3" key="1">
    <citation type="journal article" date="2008" name="Nature">
        <title>Genome analysis of the platypus reveals unique signatures of evolution.</title>
        <authorList>
            <person name="Warren W.C."/>
            <person name="Hillier L.W."/>
            <person name="Marshall Graves J.A."/>
            <person name="Birney E."/>
            <person name="Ponting C.P."/>
            <person name="Grutzner F."/>
            <person name="Belov K."/>
            <person name="Miller W."/>
            <person name="Clarke L."/>
            <person name="Chinwalla A.T."/>
            <person name="Yang S.P."/>
            <person name="Heger A."/>
            <person name="Locke D.P."/>
            <person name="Miethke P."/>
            <person name="Waters P.D."/>
            <person name="Veyrunes F."/>
            <person name="Fulton L."/>
            <person name="Fulton B."/>
            <person name="Graves T."/>
            <person name="Wallis J."/>
            <person name="Puente X.S."/>
            <person name="Lopez-Otin C."/>
            <person name="Ordonez G.R."/>
            <person name="Eichler E.E."/>
            <person name="Chen L."/>
            <person name="Cheng Z."/>
            <person name="Deakin J.E."/>
            <person name="Alsop A."/>
            <person name="Thompson K."/>
            <person name="Kirby P."/>
            <person name="Papenfuss A.T."/>
            <person name="Wakefield M.J."/>
            <person name="Olender T."/>
            <person name="Lancet D."/>
            <person name="Huttley G.A."/>
            <person name="Smit A.F."/>
            <person name="Pask A."/>
            <person name="Temple-Smith P."/>
            <person name="Batzer M.A."/>
            <person name="Walker J.A."/>
            <person name="Konkel M.K."/>
            <person name="Harris R.S."/>
            <person name="Whittington C.M."/>
            <person name="Wong E.S."/>
            <person name="Gemmell N.J."/>
            <person name="Buschiazzo E."/>
            <person name="Vargas Jentzsch I.M."/>
            <person name="Merkel A."/>
            <person name="Schmitz J."/>
            <person name="Zemann A."/>
            <person name="Churakov G."/>
            <person name="Kriegs J.O."/>
            <person name="Brosius J."/>
            <person name="Murchison E.P."/>
            <person name="Sachidanandam R."/>
            <person name="Smith C."/>
            <person name="Hannon G.J."/>
            <person name="Tsend-Ayush E."/>
            <person name="McMillan D."/>
            <person name="Attenborough R."/>
            <person name="Rens W."/>
            <person name="Ferguson-Smith M."/>
            <person name="Lefevre C.M."/>
            <person name="Sharp J.A."/>
            <person name="Nicholas K.R."/>
            <person name="Ray D.A."/>
            <person name="Kube M."/>
            <person name="Reinhardt R."/>
            <person name="Pringle T.H."/>
            <person name="Taylor J."/>
            <person name="Jones R.C."/>
            <person name="Nixon B."/>
            <person name="Dacheux J.L."/>
            <person name="Niwa H."/>
            <person name="Sekita Y."/>
            <person name="Huang X."/>
            <person name="Stark A."/>
            <person name="Kheradpour P."/>
            <person name="Kellis M."/>
            <person name="Flicek P."/>
            <person name="Chen Y."/>
            <person name="Webber C."/>
            <person name="Hardison R."/>
            <person name="Nelson J."/>
            <person name="Hallsworth-Pepin K."/>
            <person name="Delehaunty K."/>
            <person name="Markovic C."/>
            <person name="Minx P."/>
            <person name="Feng Y."/>
            <person name="Kremitzki C."/>
            <person name="Mitreva M."/>
            <person name="Glasscock J."/>
            <person name="Wylie T."/>
            <person name="Wohldmann P."/>
            <person name="Thiru P."/>
            <person name="Nhan M.N."/>
            <person name="Pohl C.S."/>
            <person name="Smith S.M."/>
            <person name="Hou S."/>
            <person name="Nefedov M."/>
            <person name="de Jong P.J."/>
            <person name="Renfree M.B."/>
            <person name="Mardis E.R."/>
            <person name="Wilson R.K."/>
        </authorList>
    </citation>
    <scope>NUCLEOTIDE SEQUENCE [LARGE SCALE GENOMIC DNA]</scope>
    <source>
        <strain evidence="2 3">Glennie</strain>
    </source>
</reference>
<evidence type="ECO:0000259" key="1">
    <source>
        <dbReference type="Pfam" id="PF22589"/>
    </source>
</evidence>
<dbReference type="GeneTree" id="ENSGT00390000003224"/>
<evidence type="ECO:0000313" key="3">
    <source>
        <dbReference type="Proteomes" id="UP000002279"/>
    </source>
</evidence>
<dbReference type="Bgee" id="ENSOANG00000047153">
    <property type="expression patterns" value="Expressed in endometrium and 3 other cell types or tissues"/>
</dbReference>
<dbReference type="InterPro" id="IPR054323">
    <property type="entry name" value="SPMIP1_C"/>
</dbReference>
<dbReference type="OrthoDB" id="410807at2759"/>
<sequence length="193" mass="22362">MKDLLTTRNQNCWRELIEKETYSRVAWRVHYDKGHLKAPGPVKKHPISTQKGLLSTIINSPKLEDTETQRFGRRAVGVWPPQEAEKKGQGECVKSKPLLAEMRPASPRLLRLLYQGVSHEGRGRLQYLRERQQQKPEEGFKYPVLSSWDYGWCLGDAIKEAKAPGHARSRVIKDTFYFRNGIFYPPCRTDQLL</sequence>